<dbReference type="Pfam" id="PF06620">
    <property type="entry name" value="DUF1150"/>
    <property type="match status" value="1"/>
</dbReference>
<protein>
    <submittedName>
        <fullName evidence="1">DUF1150 family protein</fullName>
    </submittedName>
</protein>
<organism evidence="1 2">
    <name type="scientific">Pontivivens ytuae</name>
    <dbReference type="NCBI Taxonomy" id="2789856"/>
    <lineage>
        <taxon>Bacteria</taxon>
        <taxon>Pseudomonadati</taxon>
        <taxon>Pseudomonadota</taxon>
        <taxon>Alphaproteobacteria</taxon>
        <taxon>Rhodobacterales</taxon>
        <taxon>Paracoccaceae</taxon>
        <taxon>Pontivivens</taxon>
    </lineage>
</organism>
<gene>
    <name evidence="1" type="ORF">I0K15_03890</name>
</gene>
<dbReference type="KEGG" id="poz:I0K15_03890"/>
<name>A0A7S9LTM3_9RHOB</name>
<reference evidence="1 2" key="1">
    <citation type="submission" date="2020-11" db="EMBL/GenBank/DDBJ databases">
        <title>Description of Pontivivens ytuae sp. nov. isolated from deep sea sediment of Mariana Trench.</title>
        <authorList>
            <person name="Wang Z."/>
            <person name="Sun Q.-L."/>
            <person name="Xu X.-D."/>
            <person name="Tang Y.-Z."/>
            <person name="Zhang J."/>
        </authorList>
    </citation>
    <scope>NUCLEOTIDE SEQUENCE [LARGE SCALE GENOMIC DNA]</scope>
    <source>
        <strain evidence="1 2">MT2928</strain>
    </source>
</reference>
<evidence type="ECO:0000313" key="1">
    <source>
        <dbReference type="EMBL" id="QPH54919.1"/>
    </source>
</evidence>
<evidence type="ECO:0000313" key="2">
    <source>
        <dbReference type="Proteomes" id="UP000594800"/>
    </source>
</evidence>
<dbReference type="InterPro" id="IPR009531">
    <property type="entry name" value="DUF1150"/>
</dbReference>
<dbReference type="AlphaFoldDB" id="A0A7S9LTM3"/>
<dbReference type="Proteomes" id="UP000594800">
    <property type="component" value="Chromosome"/>
</dbReference>
<accession>A0A7S9LTM3</accession>
<dbReference type="EMBL" id="CP064942">
    <property type="protein sequence ID" value="QPH54919.1"/>
    <property type="molecule type" value="Genomic_DNA"/>
</dbReference>
<keyword evidence="2" id="KW-1185">Reference proteome</keyword>
<proteinExistence type="predicted"/>
<dbReference type="RefSeq" id="WP_196104120.1">
    <property type="nucleotide sequence ID" value="NZ_CP064942.1"/>
</dbReference>
<sequence>MREHAPDALPDRTVYVRTISADDLPEDVRAQTDLTTLYAIHAETGERIAIVGDRRLAFAVARQHEMAPVSVH</sequence>